<proteinExistence type="predicted"/>
<evidence type="ECO:0000313" key="1">
    <source>
        <dbReference type="EMBL" id="KAH0448212.1"/>
    </source>
</evidence>
<sequence length="146" mass="16551">MLIPFHPNVIRGDVNSKQNRCRQCLCTLASDTTSKLNVLGHDGNAPRVDGAEISILKKPDEIRLRGFLKSEHGMALKSQIGLVILGKLTHQPLKRQFADQEFRGLLVLANLSTNPFESRSELVQERFLTYVKQNHYIYRRATVPGR</sequence>
<dbReference type="EMBL" id="JAGFBR010000019">
    <property type="protein sequence ID" value="KAH0448212.1"/>
    <property type="molecule type" value="Genomic_DNA"/>
</dbReference>
<keyword evidence="2" id="KW-1185">Reference proteome</keyword>
<evidence type="ECO:0000313" key="2">
    <source>
        <dbReference type="Proteomes" id="UP000775213"/>
    </source>
</evidence>
<reference evidence="1 2" key="1">
    <citation type="journal article" date="2021" name="Hortic Res">
        <title>Chromosome-scale assembly of the Dendrobium chrysotoxum genome enhances the understanding of orchid evolution.</title>
        <authorList>
            <person name="Zhang Y."/>
            <person name="Zhang G.Q."/>
            <person name="Zhang D."/>
            <person name="Liu X.D."/>
            <person name="Xu X.Y."/>
            <person name="Sun W.H."/>
            <person name="Yu X."/>
            <person name="Zhu X."/>
            <person name="Wang Z.W."/>
            <person name="Zhao X."/>
            <person name="Zhong W.Y."/>
            <person name="Chen H."/>
            <person name="Yin W.L."/>
            <person name="Huang T."/>
            <person name="Niu S.C."/>
            <person name="Liu Z.J."/>
        </authorList>
    </citation>
    <scope>NUCLEOTIDE SEQUENCE [LARGE SCALE GENOMIC DNA]</scope>
    <source>
        <strain evidence="1">Lindl</strain>
    </source>
</reference>
<accession>A0AAV7FWG2</accession>
<dbReference type="Proteomes" id="UP000775213">
    <property type="component" value="Unassembled WGS sequence"/>
</dbReference>
<dbReference type="AlphaFoldDB" id="A0AAV7FWG2"/>
<protein>
    <submittedName>
        <fullName evidence="1">Uncharacterized protein</fullName>
    </submittedName>
</protein>
<organism evidence="1 2">
    <name type="scientific">Dendrobium chrysotoxum</name>
    <name type="common">Orchid</name>
    <dbReference type="NCBI Taxonomy" id="161865"/>
    <lineage>
        <taxon>Eukaryota</taxon>
        <taxon>Viridiplantae</taxon>
        <taxon>Streptophyta</taxon>
        <taxon>Embryophyta</taxon>
        <taxon>Tracheophyta</taxon>
        <taxon>Spermatophyta</taxon>
        <taxon>Magnoliopsida</taxon>
        <taxon>Liliopsida</taxon>
        <taxon>Asparagales</taxon>
        <taxon>Orchidaceae</taxon>
        <taxon>Epidendroideae</taxon>
        <taxon>Malaxideae</taxon>
        <taxon>Dendrobiinae</taxon>
        <taxon>Dendrobium</taxon>
    </lineage>
</organism>
<name>A0AAV7FWG2_DENCH</name>
<gene>
    <name evidence="1" type="ORF">IEQ34_022012</name>
</gene>
<comment type="caution">
    <text evidence="1">The sequence shown here is derived from an EMBL/GenBank/DDBJ whole genome shotgun (WGS) entry which is preliminary data.</text>
</comment>